<protein>
    <submittedName>
        <fullName evidence="1">Uncharacterized protein</fullName>
    </submittedName>
</protein>
<accession>A0A2S3IUL8</accession>
<dbReference type="Gramene" id="PAN51770">
    <property type="protein sequence ID" value="PAN51770"/>
    <property type="gene ID" value="PAHAL_9G619400"/>
</dbReference>
<organism evidence="1">
    <name type="scientific">Panicum hallii</name>
    <dbReference type="NCBI Taxonomy" id="206008"/>
    <lineage>
        <taxon>Eukaryota</taxon>
        <taxon>Viridiplantae</taxon>
        <taxon>Streptophyta</taxon>
        <taxon>Embryophyta</taxon>
        <taxon>Tracheophyta</taxon>
        <taxon>Spermatophyta</taxon>
        <taxon>Magnoliopsida</taxon>
        <taxon>Liliopsida</taxon>
        <taxon>Poales</taxon>
        <taxon>Poaceae</taxon>
        <taxon>PACMAD clade</taxon>
        <taxon>Panicoideae</taxon>
        <taxon>Panicodae</taxon>
        <taxon>Paniceae</taxon>
        <taxon>Panicinae</taxon>
        <taxon>Panicum</taxon>
        <taxon>Panicum sect. Panicum</taxon>
    </lineage>
</organism>
<proteinExistence type="predicted"/>
<dbReference type="AlphaFoldDB" id="A0A2S3IUL8"/>
<gene>
    <name evidence="1" type="ORF">PAHAL_9G619400</name>
</gene>
<sequence length="73" mass="8127">MHNSEDVPQKLSIGSPTKQILTKETNISQPKGTSCTTAIIIMPFVSCCWLSQPQATNRIIRQDMLYSGKFVTI</sequence>
<dbReference type="EMBL" id="CM008054">
    <property type="protein sequence ID" value="PAN51770.1"/>
    <property type="molecule type" value="Genomic_DNA"/>
</dbReference>
<reference evidence="1" key="1">
    <citation type="submission" date="2018-04" db="EMBL/GenBank/DDBJ databases">
        <title>WGS assembly of Panicum hallii.</title>
        <authorList>
            <person name="Lovell J."/>
            <person name="Jenkins J."/>
            <person name="Lowry D."/>
            <person name="Mamidi S."/>
            <person name="Sreedasyam A."/>
            <person name="Weng X."/>
            <person name="Barry K."/>
            <person name="Bonette J."/>
            <person name="Campitelli B."/>
            <person name="Daum C."/>
            <person name="Gordon S."/>
            <person name="Gould B."/>
            <person name="Lipzen A."/>
            <person name="Macqueen A."/>
            <person name="Palacio-Mejia J."/>
            <person name="Plott C."/>
            <person name="Shakirov E."/>
            <person name="Shu S."/>
            <person name="Yoshinaga Y."/>
            <person name="Zane M."/>
            <person name="Rokhsar D."/>
            <person name="Grimwood J."/>
            <person name="Schmutz J."/>
            <person name="Juenger T."/>
        </authorList>
    </citation>
    <scope>NUCLEOTIDE SEQUENCE [LARGE SCALE GENOMIC DNA]</scope>
    <source>
        <strain evidence="1">FIL2</strain>
    </source>
</reference>
<evidence type="ECO:0000313" key="1">
    <source>
        <dbReference type="EMBL" id="PAN51770.1"/>
    </source>
</evidence>
<name>A0A2S3IUL8_9POAL</name>
<dbReference type="Proteomes" id="UP000243499">
    <property type="component" value="Chromosome 9"/>
</dbReference>